<accession>A0ABZ1CA14</accession>
<dbReference type="RefSeq" id="WP_221030407.1">
    <property type="nucleotide sequence ID" value="NZ_CP139781.1"/>
</dbReference>
<evidence type="ECO:0000313" key="1">
    <source>
        <dbReference type="EMBL" id="WRQ87429.1"/>
    </source>
</evidence>
<sequence length="674" mass="74334">MPTFIAKESGLEVAFGGGHLALGLSASATEGDWRPVTLEPEEEVTFRIAAPGLMGRLSWSQHSAERWDYTCTFSSERPVRLRLGFDLRKGTGAFHLIPACLFGDNNHDLVRRNEFPTLHEVVDGDQAAAPLWEFRADRAACPVSLLCTEAGVVGLSIDPYSEDATAPEGFVRNGLFSALPQQGGVSLGYGNDPLTYENKTLFSAPTAHRSRQLQATGSLYLLPKAERSAAHRIVRDLHGRLREPATPRRTAAAATRALAERFIDTNWSEEFGNYSNLACRVPVDTELKAWRPVSEIGWSGGGVFAYPLMVAAQRMGDLVFPKTGARILDEIIAGWDEKGGLFDDVAGPSLVGVPGQGGKIVEGGINGWWSGFMPHTLNRHTAYTNGHAAYYLLKCARWAKEQGAERADWVEAAGRVLETVMTLQRDDGAFGYLFSAEQREVVDWDGFAGCWFAAALPLAYELTGETRYLESARRALRYYGRFVAELNCYGCPMDTYKSVDQEGILGFVQAARNLHAATGEAEWLAQLQAGAEYEFLWRYAYRARPEYAPLKDSKWNSCGGSVTSVSNPHIHPMGLVITEPLLYLAEQTGDPYYRQRAEEGVAWALHTLELYPEVSGYGAYGLLTERYCPSDGLVIERFADSGAPSSLWWSYNAWAAANVLEGLLEYQRWGEAVD</sequence>
<dbReference type="SUPFAM" id="SSF48208">
    <property type="entry name" value="Six-hairpin glycosidases"/>
    <property type="match status" value="1"/>
</dbReference>
<proteinExistence type="predicted"/>
<dbReference type="InterPro" id="IPR008928">
    <property type="entry name" value="6-hairpin_glycosidase_sf"/>
</dbReference>
<gene>
    <name evidence="1" type="ORF">K1X11_021660</name>
</gene>
<reference evidence="1 2" key="1">
    <citation type="submission" date="2023-12" db="EMBL/GenBank/DDBJ databases">
        <title>Description of an unclassified Opitutus bacterium of Verrucomicrobiota.</title>
        <authorList>
            <person name="Zhang D.-F."/>
        </authorList>
    </citation>
    <scope>NUCLEOTIDE SEQUENCE [LARGE SCALE GENOMIC DNA]</scope>
    <source>
        <strain evidence="1 2">WL0086</strain>
    </source>
</reference>
<evidence type="ECO:0000313" key="2">
    <source>
        <dbReference type="Proteomes" id="UP000738431"/>
    </source>
</evidence>
<name>A0ABZ1CA14_9BACT</name>
<keyword evidence="2" id="KW-1185">Reference proteome</keyword>
<protein>
    <submittedName>
        <fullName evidence="1">AGE family epimerase/isomerase</fullName>
    </submittedName>
</protein>
<organism evidence="1 2">
    <name type="scientific">Actomonas aquatica</name>
    <dbReference type="NCBI Taxonomy" id="2866162"/>
    <lineage>
        <taxon>Bacteria</taxon>
        <taxon>Pseudomonadati</taxon>
        <taxon>Verrucomicrobiota</taxon>
        <taxon>Opitutia</taxon>
        <taxon>Opitutales</taxon>
        <taxon>Opitutaceae</taxon>
        <taxon>Actomonas</taxon>
    </lineage>
</organism>
<dbReference type="Proteomes" id="UP000738431">
    <property type="component" value="Chromosome"/>
</dbReference>
<dbReference type="EMBL" id="CP139781">
    <property type="protein sequence ID" value="WRQ87429.1"/>
    <property type="molecule type" value="Genomic_DNA"/>
</dbReference>